<keyword evidence="3" id="KW-1185">Reference proteome</keyword>
<evidence type="ECO:0000259" key="1">
    <source>
        <dbReference type="Pfam" id="PF25534"/>
    </source>
</evidence>
<dbReference type="OrthoDB" id="3364132at2759"/>
<organism evidence="2 3">
    <name type="scientific">Ascobolus immersus RN42</name>
    <dbReference type="NCBI Taxonomy" id="1160509"/>
    <lineage>
        <taxon>Eukaryota</taxon>
        <taxon>Fungi</taxon>
        <taxon>Dikarya</taxon>
        <taxon>Ascomycota</taxon>
        <taxon>Pezizomycotina</taxon>
        <taxon>Pezizomycetes</taxon>
        <taxon>Pezizales</taxon>
        <taxon>Ascobolaceae</taxon>
        <taxon>Ascobolus</taxon>
    </lineage>
</organism>
<reference evidence="2 3" key="1">
    <citation type="journal article" date="2018" name="Nat. Ecol. Evol.">
        <title>Pezizomycetes genomes reveal the molecular basis of ectomycorrhizal truffle lifestyle.</title>
        <authorList>
            <person name="Murat C."/>
            <person name="Payen T."/>
            <person name="Noel B."/>
            <person name="Kuo A."/>
            <person name="Morin E."/>
            <person name="Chen J."/>
            <person name="Kohler A."/>
            <person name="Krizsan K."/>
            <person name="Balestrini R."/>
            <person name="Da Silva C."/>
            <person name="Montanini B."/>
            <person name="Hainaut M."/>
            <person name="Levati E."/>
            <person name="Barry K.W."/>
            <person name="Belfiori B."/>
            <person name="Cichocki N."/>
            <person name="Clum A."/>
            <person name="Dockter R.B."/>
            <person name="Fauchery L."/>
            <person name="Guy J."/>
            <person name="Iotti M."/>
            <person name="Le Tacon F."/>
            <person name="Lindquist E.A."/>
            <person name="Lipzen A."/>
            <person name="Malagnac F."/>
            <person name="Mello A."/>
            <person name="Molinier V."/>
            <person name="Miyauchi S."/>
            <person name="Poulain J."/>
            <person name="Riccioni C."/>
            <person name="Rubini A."/>
            <person name="Sitrit Y."/>
            <person name="Splivallo R."/>
            <person name="Traeger S."/>
            <person name="Wang M."/>
            <person name="Zifcakova L."/>
            <person name="Wipf D."/>
            <person name="Zambonelli A."/>
            <person name="Paolocci F."/>
            <person name="Nowrousian M."/>
            <person name="Ottonello S."/>
            <person name="Baldrian P."/>
            <person name="Spatafora J.W."/>
            <person name="Henrissat B."/>
            <person name="Nagy L.G."/>
            <person name="Aury J.M."/>
            <person name="Wincker P."/>
            <person name="Grigoriev I.V."/>
            <person name="Bonfante P."/>
            <person name="Martin F.M."/>
        </authorList>
    </citation>
    <scope>NUCLEOTIDE SEQUENCE [LARGE SCALE GENOMIC DNA]</scope>
    <source>
        <strain evidence="2 3">RN42</strain>
    </source>
</reference>
<gene>
    <name evidence="2" type="ORF">BJ508DRAFT_325588</name>
</gene>
<dbReference type="Proteomes" id="UP000275078">
    <property type="component" value="Unassembled WGS sequence"/>
</dbReference>
<feature type="domain" description="DUF7918" evidence="1">
    <location>
        <begin position="18"/>
        <end position="233"/>
    </location>
</feature>
<evidence type="ECO:0000313" key="3">
    <source>
        <dbReference type="Proteomes" id="UP000275078"/>
    </source>
</evidence>
<name>A0A3N4ICD2_ASCIM</name>
<dbReference type="AlphaFoldDB" id="A0A3N4ICD2"/>
<dbReference type="Pfam" id="PF25534">
    <property type="entry name" value="DUF7918"/>
    <property type="match status" value="1"/>
</dbReference>
<dbReference type="InterPro" id="IPR057678">
    <property type="entry name" value="DUF7918"/>
</dbReference>
<protein>
    <recommendedName>
        <fullName evidence="1">DUF7918 domain-containing protein</fullName>
    </recommendedName>
</protein>
<proteinExistence type="predicted"/>
<accession>A0A3N4ICD2</accession>
<evidence type="ECO:0000313" key="2">
    <source>
        <dbReference type="EMBL" id="RPA82318.1"/>
    </source>
</evidence>
<dbReference type="EMBL" id="ML119672">
    <property type="protein sequence ID" value="RPA82318.1"/>
    <property type="molecule type" value="Genomic_DNA"/>
</dbReference>
<sequence length="279" mass="30241">MVVHNNFDFSILSPTKGRLPEYPFTGEEPTPYTKTVYVQVPDSPSHAPQPFHIRIKSTLPTTTYTQSHYGHLFTLALDGFTSSTGACIAPEYPCSFSSGVLLTDISIACADGKSSVSKGMRFEPLQLSLSCSGDEEINPKLGTIELGCKELTALAPWKGRLVSNKGRLPGGAVGKAGIVGVEGLSHVTSIGEELPGVIRPGFECVSKVGAPWWTVRYIYRSRAALVSMGVIGNSLDEPSVGCGLGLRRLFKRMFKKKVKKVEKQAFSSDKKQEYCSEKS</sequence>